<evidence type="ECO:0000256" key="5">
    <source>
        <dbReference type="ARBA" id="ARBA00014889"/>
    </source>
</evidence>
<dbReference type="Pfam" id="PF04199">
    <property type="entry name" value="Cyclase"/>
    <property type="match status" value="1"/>
</dbReference>
<evidence type="ECO:0000256" key="9">
    <source>
        <dbReference type="ARBA" id="ARBA00023079"/>
    </source>
</evidence>
<dbReference type="Proteomes" id="UP000532769">
    <property type="component" value="Unassembled WGS sequence"/>
</dbReference>
<evidence type="ECO:0000313" key="12">
    <source>
        <dbReference type="EMBL" id="NIK14059.1"/>
    </source>
</evidence>
<dbReference type="EC" id="3.5.1.9" evidence="4"/>
<keyword evidence="8" id="KW-0862">Zinc</keyword>
<proteinExistence type="predicted"/>
<evidence type="ECO:0000256" key="4">
    <source>
        <dbReference type="ARBA" id="ARBA00012930"/>
    </source>
</evidence>
<keyword evidence="7 13" id="KW-0378">Hydrolase</keyword>
<comment type="caution">
    <text evidence="13">The sequence shown here is derived from an EMBL/GenBank/DDBJ whole genome shotgun (WGS) entry which is preliminary data.</text>
</comment>
<dbReference type="PANTHER" id="PTHR31118:SF32">
    <property type="entry name" value="KYNURENINE FORMAMIDASE"/>
    <property type="match status" value="1"/>
</dbReference>
<keyword evidence="9" id="KW-0823">Tryptophan catabolism</keyword>
<organism evidence="13 14">
    <name type="scientific">Saccharococcus thermophilus</name>
    <dbReference type="NCBI Taxonomy" id="29396"/>
    <lineage>
        <taxon>Bacteria</taxon>
        <taxon>Bacillati</taxon>
        <taxon>Bacillota</taxon>
        <taxon>Bacilli</taxon>
        <taxon>Bacillales</taxon>
        <taxon>Anoxybacillaceae</taxon>
        <taxon>Saccharococcus</taxon>
    </lineage>
</organism>
<comment type="cofactor">
    <cofactor evidence="1">
        <name>Zn(2+)</name>
        <dbReference type="ChEBI" id="CHEBI:29105"/>
    </cofactor>
</comment>
<accession>A0A846MI76</accession>
<evidence type="ECO:0000256" key="11">
    <source>
        <dbReference type="ARBA" id="ARBA00060547"/>
    </source>
</evidence>
<evidence type="ECO:0000313" key="14">
    <source>
        <dbReference type="Proteomes" id="UP000532769"/>
    </source>
</evidence>
<gene>
    <name evidence="12" type="ORF">BDD39_000569</name>
    <name evidence="13" type="ORF">BDD39_001754</name>
</gene>
<keyword evidence="6" id="KW-0479">Metal-binding</keyword>
<comment type="function">
    <text evidence="2">Catalyzes the hydrolysis of N-formyl-L-kynurenine to L-kynurenine, the second step in the kynurenine pathway of tryptophan degradation.</text>
</comment>
<reference evidence="13 14" key="1">
    <citation type="submission" date="2020-03" db="EMBL/GenBank/DDBJ databases">
        <title>Genomic Encyclopedia of Archaeal and Bacterial Type Strains, Phase II (KMG-II): from individual species to whole genera.</title>
        <authorList>
            <person name="Goeker M."/>
        </authorList>
    </citation>
    <scope>NUCLEOTIDE SEQUENCE [LARGE SCALE GENOMIC DNA]</scope>
    <source>
        <strain evidence="13 14">DSM 4749</strain>
    </source>
</reference>
<sequence length="205" mass="22782">MKFYDVTAPIFEGMPVYKNKTEKQPKLTSVTNDYVTESRIDMDVHTGTHIDAPLHMVKGGDTFETISLDRLVGPCKLFDLTHVNDKITKDDIAALDIQENDFVLFKTKNSLEDAFNFEFIYVAEDAARYLADQKVRGVGIDALGIERSQQGHPTHKTLFSAGVIVIEGLRLKDVPEGSYFMVAAPLKLVGTDAAPARVLLFTESL</sequence>
<dbReference type="AlphaFoldDB" id="A0A846MI76"/>
<evidence type="ECO:0000256" key="1">
    <source>
        <dbReference type="ARBA" id="ARBA00001947"/>
    </source>
</evidence>
<dbReference type="EMBL" id="JAASRS010000001">
    <property type="protein sequence ID" value="NIK14059.1"/>
    <property type="molecule type" value="Genomic_DNA"/>
</dbReference>
<comment type="pathway">
    <text evidence="11">Amino-acid degradation; L-tryptophan degradation via kynurenine pathway; L-kynurenine from L-tryptophan: step 2/2.</text>
</comment>
<dbReference type="InterPro" id="IPR007325">
    <property type="entry name" value="KFase/CYL"/>
</dbReference>
<dbReference type="InterPro" id="IPR037175">
    <property type="entry name" value="KFase_sf"/>
</dbReference>
<evidence type="ECO:0000313" key="13">
    <source>
        <dbReference type="EMBL" id="NIK15244.1"/>
    </source>
</evidence>
<dbReference type="RefSeq" id="WP_166908023.1">
    <property type="nucleotide sequence ID" value="NZ_JAASRS010000001.1"/>
</dbReference>
<evidence type="ECO:0000256" key="3">
    <source>
        <dbReference type="ARBA" id="ARBA00011738"/>
    </source>
</evidence>
<comment type="subunit">
    <text evidence="3">Homodimer.</text>
</comment>
<name>A0A846MI76_9BACL</name>
<dbReference type="GO" id="GO:0046872">
    <property type="term" value="F:metal ion binding"/>
    <property type="evidence" value="ECO:0007669"/>
    <property type="project" value="UniProtKB-KW"/>
</dbReference>
<dbReference type="SUPFAM" id="SSF102198">
    <property type="entry name" value="Putative cyclase"/>
    <property type="match status" value="1"/>
</dbReference>
<evidence type="ECO:0000256" key="10">
    <source>
        <dbReference type="ARBA" id="ARBA00048496"/>
    </source>
</evidence>
<evidence type="ECO:0000256" key="7">
    <source>
        <dbReference type="ARBA" id="ARBA00022801"/>
    </source>
</evidence>
<dbReference type="Gene3D" id="3.50.30.50">
    <property type="entry name" value="Putative cyclase"/>
    <property type="match status" value="1"/>
</dbReference>
<evidence type="ECO:0000256" key="6">
    <source>
        <dbReference type="ARBA" id="ARBA00022723"/>
    </source>
</evidence>
<comment type="catalytic activity">
    <reaction evidence="10">
        <text>N-formyl-L-kynurenine + H2O = L-kynurenine + formate + H(+)</text>
        <dbReference type="Rhea" id="RHEA:13009"/>
        <dbReference type="ChEBI" id="CHEBI:15377"/>
        <dbReference type="ChEBI" id="CHEBI:15378"/>
        <dbReference type="ChEBI" id="CHEBI:15740"/>
        <dbReference type="ChEBI" id="CHEBI:57959"/>
        <dbReference type="ChEBI" id="CHEBI:58629"/>
        <dbReference type="EC" id="3.5.1.9"/>
    </reaction>
</comment>
<evidence type="ECO:0000256" key="8">
    <source>
        <dbReference type="ARBA" id="ARBA00022833"/>
    </source>
</evidence>
<protein>
    <recommendedName>
        <fullName evidence="5">Kynurenine formamidase</fullName>
        <ecNumber evidence="4">3.5.1.9</ecNumber>
    </recommendedName>
</protein>
<dbReference type="GO" id="GO:0004061">
    <property type="term" value="F:arylformamidase activity"/>
    <property type="evidence" value="ECO:0007669"/>
    <property type="project" value="UniProtKB-EC"/>
</dbReference>
<dbReference type="FunFam" id="3.50.30.50:FF:000001">
    <property type="entry name" value="Kynurenine formamidase"/>
    <property type="match status" value="1"/>
</dbReference>
<keyword evidence="14" id="KW-1185">Reference proteome</keyword>
<evidence type="ECO:0000256" key="2">
    <source>
        <dbReference type="ARBA" id="ARBA00002204"/>
    </source>
</evidence>
<dbReference type="EMBL" id="JAASRS010000001">
    <property type="protein sequence ID" value="NIK15244.1"/>
    <property type="molecule type" value="Genomic_DNA"/>
</dbReference>
<dbReference type="GO" id="GO:0019441">
    <property type="term" value="P:L-tryptophan catabolic process to kynurenine"/>
    <property type="evidence" value="ECO:0007669"/>
    <property type="project" value="InterPro"/>
</dbReference>
<dbReference type="PANTHER" id="PTHR31118">
    <property type="entry name" value="CYCLASE-LIKE PROTEIN 2"/>
    <property type="match status" value="1"/>
</dbReference>